<keyword evidence="1" id="KW-1133">Transmembrane helix</keyword>
<proteinExistence type="predicted"/>
<evidence type="ECO:0000313" key="2">
    <source>
        <dbReference type="EMBL" id="BAI81126.1"/>
    </source>
</evidence>
<evidence type="ECO:0000313" key="3">
    <source>
        <dbReference type="Proteomes" id="UP000001520"/>
    </source>
</evidence>
<gene>
    <name evidence="2" type="ordered locus">DEFDS_1670</name>
</gene>
<keyword evidence="3" id="KW-1185">Reference proteome</keyword>
<keyword evidence="1" id="KW-0472">Membrane</keyword>
<sequence>MSRITTVWLFLFILGFIFINYPFITIFDKRVFIFGIPLIYLYFFIGWFGSILVVYVFVLFLRKRKQ</sequence>
<reference evidence="2 3" key="1">
    <citation type="journal article" date="2010" name="DNA Res.">
        <title>Bacterial lifestyle in a deep-sea hydrothermal vent chimney revealed by the genome sequence of the thermophilic bacterium Deferribacter desulfuricans SSM1.</title>
        <authorList>
            <person name="Takaki Y."/>
            <person name="Shimamura S."/>
            <person name="Nakagawa S."/>
            <person name="Fukuhara Y."/>
            <person name="Horikawa H."/>
            <person name="Ankai A."/>
            <person name="Harada T."/>
            <person name="Hosoyama A."/>
            <person name="Oguchi A."/>
            <person name="Fukui S."/>
            <person name="Fujita N."/>
            <person name="Takami H."/>
            <person name="Takai K."/>
        </authorList>
    </citation>
    <scope>NUCLEOTIDE SEQUENCE [LARGE SCALE GENOMIC DNA]</scope>
    <source>
        <strain evidence="3">DSM 14783 / JCM 11476 / NBRC 101012 / SSM1</strain>
    </source>
</reference>
<protein>
    <recommendedName>
        <fullName evidence="4">Lipopolysaccharide assembly protein A domain-containing protein</fullName>
    </recommendedName>
</protein>
<dbReference type="HOGENOM" id="CLU_191399_0_0_0"/>
<dbReference type="AlphaFoldDB" id="D3P8T6"/>
<evidence type="ECO:0000256" key="1">
    <source>
        <dbReference type="SAM" id="Phobius"/>
    </source>
</evidence>
<keyword evidence="1" id="KW-0812">Transmembrane</keyword>
<dbReference type="Proteomes" id="UP000001520">
    <property type="component" value="Chromosome"/>
</dbReference>
<evidence type="ECO:0008006" key="4">
    <source>
        <dbReference type="Google" id="ProtNLM"/>
    </source>
</evidence>
<organism evidence="2 3">
    <name type="scientific">Deferribacter desulfuricans (strain DSM 14783 / JCM 11476 / NBRC 101012 / SSM1)</name>
    <dbReference type="NCBI Taxonomy" id="639282"/>
    <lineage>
        <taxon>Bacteria</taxon>
        <taxon>Pseudomonadati</taxon>
        <taxon>Deferribacterota</taxon>
        <taxon>Deferribacteres</taxon>
        <taxon>Deferribacterales</taxon>
        <taxon>Deferribacteraceae</taxon>
        <taxon>Deferribacter</taxon>
    </lineage>
</organism>
<feature type="transmembrane region" description="Helical" evidence="1">
    <location>
        <begin position="7"/>
        <end position="27"/>
    </location>
</feature>
<dbReference type="eggNOG" id="ENOG5032NUN">
    <property type="taxonomic scope" value="Bacteria"/>
</dbReference>
<dbReference type="STRING" id="639282.DEFDS_1670"/>
<feature type="transmembrane region" description="Helical" evidence="1">
    <location>
        <begin position="39"/>
        <end position="61"/>
    </location>
</feature>
<dbReference type="KEGG" id="ddf:DEFDS_1670"/>
<name>D3P8T6_DEFDS</name>
<accession>D3P8T6</accession>
<dbReference type="EMBL" id="AP011529">
    <property type="protein sequence ID" value="BAI81126.1"/>
    <property type="molecule type" value="Genomic_DNA"/>
</dbReference>